<dbReference type="AlphaFoldDB" id="A0ABD1YGS1"/>
<evidence type="ECO:0000256" key="1">
    <source>
        <dbReference type="SAM" id="MobiDB-lite"/>
    </source>
</evidence>
<accession>A0ABD1YGS1</accession>
<gene>
    <name evidence="2" type="ORF">R1flu_014628</name>
</gene>
<comment type="caution">
    <text evidence="2">The sequence shown here is derived from an EMBL/GenBank/DDBJ whole genome shotgun (WGS) entry which is preliminary data.</text>
</comment>
<evidence type="ECO:0000313" key="2">
    <source>
        <dbReference type="EMBL" id="KAL2629942.1"/>
    </source>
</evidence>
<protein>
    <submittedName>
        <fullName evidence="2">Uncharacterized protein</fullName>
    </submittedName>
</protein>
<feature type="region of interest" description="Disordered" evidence="1">
    <location>
        <begin position="64"/>
        <end position="100"/>
    </location>
</feature>
<keyword evidence="3" id="KW-1185">Reference proteome</keyword>
<name>A0ABD1YGS1_9MARC</name>
<reference evidence="2 3" key="1">
    <citation type="submission" date="2024-09" db="EMBL/GenBank/DDBJ databases">
        <title>Chromosome-scale assembly of Riccia fluitans.</title>
        <authorList>
            <person name="Paukszto L."/>
            <person name="Sawicki J."/>
            <person name="Karawczyk K."/>
            <person name="Piernik-Szablinska J."/>
            <person name="Szczecinska M."/>
            <person name="Mazdziarz M."/>
        </authorList>
    </citation>
    <scope>NUCLEOTIDE SEQUENCE [LARGE SCALE GENOMIC DNA]</scope>
    <source>
        <strain evidence="2">Rf_01</strain>
        <tissue evidence="2">Aerial parts of the thallus</tissue>
    </source>
</reference>
<proteinExistence type="predicted"/>
<evidence type="ECO:0000313" key="3">
    <source>
        <dbReference type="Proteomes" id="UP001605036"/>
    </source>
</evidence>
<feature type="compositionally biased region" description="Pro residues" evidence="1">
    <location>
        <begin position="69"/>
        <end position="79"/>
    </location>
</feature>
<sequence length="100" mass="11486">MAEGMGKSVEVTRDYVQEWYRVIGCRNHVDMLVDMFSPLSNVVRSVLWRSVPNRERRLLLQENCNWGPASPPTSHPPGPSTKSKNPPKHKRSRVARDDVF</sequence>
<dbReference type="EMBL" id="JBHFFA010000004">
    <property type="protein sequence ID" value="KAL2629942.1"/>
    <property type="molecule type" value="Genomic_DNA"/>
</dbReference>
<dbReference type="Proteomes" id="UP001605036">
    <property type="component" value="Unassembled WGS sequence"/>
</dbReference>
<organism evidence="2 3">
    <name type="scientific">Riccia fluitans</name>
    <dbReference type="NCBI Taxonomy" id="41844"/>
    <lineage>
        <taxon>Eukaryota</taxon>
        <taxon>Viridiplantae</taxon>
        <taxon>Streptophyta</taxon>
        <taxon>Embryophyta</taxon>
        <taxon>Marchantiophyta</taxon>
        <taxon>Marchantiopsida</taxon>
        <taxon>Marchantiidae</taxon>
        <taxon>Marchantiales</taxon>
        <taxon>Ricciaceae</taxon>
        <taxon>Riccia</taxon>
    </lineage>
</organism>